<organism evidence="3 4">
    <name type="scientific">Pseudomonas cuatrocienegasensis</name>
    <dbReference type="NCBI Taxonomy" id="543360"/>
    <lineage>
        <taxon>Bacteria</taxon>
        <taxon>Pseudomonadati</taxon>
        <taxon>Pseudomonadota</taxon>
        <taxon>Gammaproteobacteria</taxon>
        <taxon>Pseudomonadales</taxon>
        <taxon>Pseudomonadaceae</taxon>
        <taxon>Pseudomonas</taxon>
    </lineage>
</organism>
<dbReference type="EMBL" id="FOFP01000002">
    <property type="protein sequence ID" value="SEP90602.1"/>
    <property type="molecule type" value="Genomic_DNA"/>
</dbReference>
<protein>
    <submittedName>
        <fullName evidence="3">Nicotinamidase-related amidase</fullName>
    </submittedName>
</protein>
<evidence type="ECO:0000256" key="1">
    <source>
        <dbReference type="ARBA" id="ARBA00022801"/>
    </source>
</evidence>
<reference evidence="3 4" key="1">
    <citation type="submission" date="2016-10" db="EMBL/GenBank/DDBJ databases">
        <authorList>
            <person name="Varghese N."/>
            <person name="Submissions S."/>
        </authorList>
    </citation>
    <scope>NUCLEOTIDE SEQUENCE [LARGE SCALE GENOMIC DNA]</scope>
    <source>
        <strain evidence="3 4">CIP 109853</strain>
    </source>
</reference>
<dbReference type="Gene3D" id="3.40.50.850">
    <property type="entry name" value="Isochorismatase-like"/>
    <property type="match status" value="1"/>
</dbReference>
<dbReference type="InterPro" id="IPR050272">
    <property type="entry name" value="Isochorismatase-like_hydrls"/>
</dbReference>
<sequence length="184" mass="19609">MSKRALVLVDIQNDYFAAGKWPLDGVEAAADNAARILAHARASGQFVVHIRHESTEENAPFFQSGSEGAQTHSSVASLAGEPVVVKHQINGFLDTPLKSILDEQGIEQLTIVGSMSHMCVDALTRAAADYGYANTVIADACATHEQTFGEITVPAAQVHAAFMAALAFAYAEVLSTDEYLARMS</sequence>
<comment type="caution">
    <text evidence="3">The sequence shown here is derived from an EMBL/GenBank/DDBJ whole genome shotgun (WGS) entry which is preliminary data.</text>
</comment>
<accession>A0ABY1B4M4</accession>
<dbReference type="RefSeq" id="WP_069515996.1">
    <property type="nucleotide sequence ID" value="NZ_FOFP01000002.1"/>
</dbReference>
<feature type="domain" description="Isochorismatase-like" evidence="2">
    <location>
        <begin position="5"/>
        <end position="177"/>
    </location>
</feature>
<evidence type="ECO:0000259" key="2">
    <source>
        <dbReference type="Pfam" id="PF00857"/>
    </source>
</evidence>
<dbReference type="InterPro" id="IPR000868">
    <property type="entry name" value="Isochorismatase-like_dom"/>
</dbReference>
<dbReference type="Proteomes" id="UP000198512">
    <property type="component" value="Unassembled WGS sequence"/>
</dbReference>
<evidence type="ECO:0000313" key="4">
    <source>
        <dbReference type="Proteomes" id="UP000198512"/>
    </source>
</evidence>
<gene>
    <name evidence="3" type="ORF">SAMN05216600_102222</name>
</gene>
<evidence type="ECO:0000313" key="3">
    <source>
        <dbReference type="EMBL" id="SEP90602.1"/>
    </source>
</evidence>
<keyword evidence="4" id="KW-1185">Reference proteome</keyword>
<keyword evidence="1" id="KW-0378">Hydrolase</keyword>
<proteinExistence type="predicted"/>
<dbReference type="PANTHER" id="PTHR43540">
    <property type="entry name" value="PEROXYUREIDOACRYLATE/UREIDOACRYLATE AMIDOHYDROLASE-RELATED"/>
    <property type="match status" value="1"/>
</dbReference>
<dbReference type="Pfam" id="PF00857">
    <property type="entry name" value="Isochorismatase"/>
    <property type="match status" value="1"/>
</dbReference>
<dbReference type="PANTHER" id="PTHR43540:SF1">
    <property type="entry name" value="ISOCHORISMATASE HYDROLASE"/>
    <property type="match status" value="1"/>
</dbReference>
<dbReference type="SUPFAM" id="SSF52499">
    <property type="entry name" value="Isochorismatase-like hydrolases"/>
    <property type="match status" value="1"/>
</dbReference>
<dbReference type="CDD" id="cd01014">
    <property type="entry name" value="nicotinamidase_related"/>
    <property type="match status" value="1"/>
</dbReference>
<name>A0ABY1B4M4_9PSED</name>
<dbReference type="InterPro" id="IPR036380">
    <property type="entry name" value="Isochorismatase-like_sf"/>
</dbReference>